<accession>A0A2J6X066</accession>
<keyword evidence="1" id="KW-1133">Transmembrane helix</keyword>
<comment type="caution">
    <text evidence="2">The sequence shown here is derived from an EMBL/GenBank/DDBJ whole genome shotgun (WGS) entry which is preliminary data.</text>
</comment>
<evidence type="ECO:0000313" key="2">
    <source>
        <dbReference type="EMBL" id="PMP77112.1"/>
    </source>
</evidence>
<dbReference type="Proteomes" id="UP000243376">
    <property type="component" value="Unassembled WGS sequence"/>
</dbReference>
<proteinExistence type="predicted"/>
<protein>
    <submittedName>
        <fullName evidence="2">Uncharacterized protein</fullName>
    </submittedName>
</protein>
<evidence type="ECO:0000313" key="3">
    <source>
        <dbReference type="Proteomes" id="UP000243376"/>
    </source>
</evidence>
<dbReference type="AlphaFoldDB" id="A0A2J6X066"/>
<organism evidence="2 3">
    <name type="scientific">Chloroflexus aggregans</name>
    <dbReference type="NCBI Taxonomy" id="152260"/>
    <lineage>
        <taxon>Bacteria</taxon>
        <taxon>Bacillati</taxon>
        <taxon>Chloroflexota</taxon>
        <taxon>Chloroflexia</taxon>
        <taxon>Chloroflexales</taxon>
        <taxon>Chloroflexineae</taxon>
        <taxon>Chloroflexaceae</taxon>
        <taxon>Chloroflexus</taxon>
    </lineage>
</organism>
<name>A0A2J6X066_9CHLR</name>
<keyword evidence="1" id="KW-0812">Transmembrane</keyword>
<reference evidence="2 3" key="1">
    <citation type="submission" date="2018-01" db="EMBL/GenBank/DDBJ databases">
        <title>Metagenomic assembled genomes from two thermal pools in the Uzon Caldera, Kamchatka, Russia.</title>
        <authorList>
            <person name="Wilkins L."/>
            <person name="Ettinger C."/>
        </authorList>
    </citation>
    <scope>NUCLEOTIDE SEQUENCE [LARGE SCALE GENOMIC DNA]</scope>
    <source>
        <strain evidence="2">ZAV-02</strain>
    </source>
</reference>
<evidence type="ECO:0000256" key="1">
    <source>
        <dbReference type="SAM" id="Phobius"/>
    </source>
</evidence>
<keyword evidence="1" id="KW-0472">Membrane</keyword>
<dbReference type="EMBL" id="PNIQ01000820">
    <property type="protein sequence ID" value="PMP77112.1"/>
    <property type="molecule type" value="Genomic_DNA"/>
</dbReference>
<sequence>MFYFILVRYRKLLFGILQIVFSVIIVPFMIFILAAWPIDYSLSFHLPIDVLSSGISSVEIGEKGEFRWFATESEIAFPLLSRADHRLVLEIHGGGTNSRTLKIRWNGERYTSTVLRAGWNRLILHIPSSIIREGENVLSFSILPLPTLPQEKNLVWRLPNYRCSNVKHG</sequence>
<gene>
    <name evidence="2" type="ORF">C0184_12245</name>
</gene>
<feature type="transmembrane region" description="Helical" evidence="1">
    <location>
        <begin position="12"/>
        <end position="36"/>
    </location>
</feature>